<dbReference type="EMBL" id="ADCP02000003">
    <property type="protein sequence ID" value="EFV44535.1"/>
    <property type="molecule type" value="Genomic_DNA"/>
</dbReference>
<dbReference type="GO" id="GO:0003677">
    <property type="term" value="F:DNA binding"/>
    <property type="evidence" value="ECO:0007669"/>
    <property type="project" value="InterPro"/>
</dbReference>
<evidence type="ECO:0000313" key="2">
    <source>
        <dbReference type="Proteomes" id="UP000006034"/>
    </source>
</evidence>
<dbReference type="Proteomes" id="UP000006034">
    <property type="component" value="Unassembled WGS sequence"/>
</dbReference>
<proteinExistence type="predicted"/>
<sequence length="158" mass="17268">MKEDTPNIGAICQRLAKHAPSGLSAEQIAYRLGRPYNTLMSELSPLRDTHKFDVNLLIPLMRLAGSTEPLHVMARALGGVYVDFLPVSDAAHPVHGQCMASVKSFGDMMVGTAKALEDNIITSEERRELARLGYRAVGDILALLLQIDEAEARDRGRA</sequence>
<dbReference type="eggNOG" id="ENOG5031GAC">
    <property type="taxonomic scope" value="Bacteria"/>
</dbReference>
<dbReference type="STRING" id="563192.HMPREF0179_01601"/>
<gene>
    <name evidence="1" type="ORF">HMPREF0179_01601</name>
</gene>
<dbReference type="AlphaFoldDB" id="E5Y5Y8"/>
<dbReference type="GeneID" id="78087302"/>
<dbReference type="OrthoDB" id="5456084at2"/>
<dbReference type="HOGENOM" id="CLU_140240_0_0_7"/>
<reference evidence="1 2" key="2">
    <citation type="submission" date="2013-04" db="EMBL/GenBank/DDBJ databases">
        <title>The Genome Sequence of Bilophila wadsworthia 3_1_6.</title>
        <authorList>
            <consortium name="The Broad Institute Genomics Platform"/>
            <person name="Earl A."/>
            <person name="Ward D."/>
            <person name="Feldgarden M."/>
            <person name="Gevers D."/>
            <person name="Sibley C."/>
            <person name="Strauss J."/>
            <person name="Allen-Vercoe E."/>
            <person name="Walker B."/>
            <person name="Young S."/>
            <person name="Zeng Q."/>
            <person name="Gargeya S."/>
            <person name="Fitzgerald M."/>
            <person name="Haas B."/>
            <person name="Abouelleil A."/>
            <person name="Allen A.W."/>
            <person name="Alvarado L."/>
            <person name="Arachchi H.M."/>
            <person name="Berlin A.M."/>
            <person name="Chapman S.B."/>
            <person name="Gainer-Dewar J."/>
            <person name="Goldberg J."/>
            <person name="Griggs A."/>
            <person name="Gujja S."/>
            <person name="Hansen M."/>
            <person name="Howarth C."/>
            <person name="Imamovic A."/>
            <person name="Ireland A."/>
            <person name="Larimer J."/>
            <person name="McCowan C."/>
            <person name="Murphy C."/>
            <person name="Pearson M."/>
            <person name="Poon T.W."/>
            <person name="Priest M."/>
            <person name="Roberts A."/>
            <person name="Saif S."/>
            <person name="Shea T."/>
            <person name="Sisk P."/>
            <person name="Sykes S."/>
            <person name="Wortman J."/>
            <person name="Nusbaum C."/>
            <person name="Birren B."/>
        </authorList>
    </citation>
    <scope>NUCLEOTIDE SEQUENCE [LARGE SCALE GENOMIC DNA]</scope>
    <source>
        <strain evidence="1 2">3_1_6</strain>
    </source>
</reference>
<comment type="caution">
    <text evidence="1">The sequence shown here is derived from an EMBL/GenBank/DDBJ whole genome shotgun (WGS) entry which is preliminary data.</text>
</comment>
<reference evidence="1 2" key="1">
    <citation type="submission" date="2010-10" db="EMBL/GenBank/DDBJ databases">
        <authorList>
            <consortium name="The Broad Institute Genome Sequencing Platform"/>
            <person name="Ward D."/>
            <person name="Earl A."/>
            <person name="Feldgarden M."/>
            <person name="Young S.K."/>
            <person name="Gargeya S."/>
            <person name="Zeng Q."/>
            <person name="Alvarado L."/>
            <person name="Berlin A."/>
            <person name="Bochicchio J."/>
            <person name="Chapman S.B."/>
            <person name="Chen Z."/>
            <person name="Freedman E."/>
            <person name="Gellesch M."/>
            <person name="Goldberg J."/>
            <person name="Griggs A."/>
            <person name="Gujja S."/>
            <person name="Heilman E."/>
            <person name="Heiman D."/>
            <person name="Howarth C."/>
            <person name="Mehta T."/>
            <person name="Neiman D."/>
            <person name="Pearson M."/>
            <person name="Roberts A."/>
            <person name="Saif S."/>
            <person name="Shea T."/>
            <person name="Shenoy N."/>
            <person name="Sisk P."/>
            <person name="Stolte C."/>
            <person name="Sykes S."/>
            <person name="White J."/>
            <person name="Yandava C."/>
            <person name="Allen-Vercoe E."/>
            <person name="Sibley C."/>
            <person name="Ambrose C.E."/>
            <person name="Strauss J."/>
            <person name="Daigneault M."/>
            <person name="Haas B."/>
            <person name="Nusbaum C."/>
            <person name="Birren B."/>
        </authorList>
    </citation>
    <scope>NUCLEOTIDE SEQUENCE [LARGE SCALE GENOMIC DNA]</scope>
    <source>
        <strain evidence="1 2">3_1_6</strain>
    </source>
</reference>
<name>E5Y5Y8_BILW3</name>
<keyword evidence="2" id="KW-1185">Reference proteome</keyword>
<dbReference type="Pfam" id="PF06892">
    <property type="entry name" value="Phage_CP76"/>
    <property type="match status" value="1"/>
</dbReference>
<protein>
    <submittedName>
        <fullName evidence="1">Uncharacterized protein</fullName>
    </submittedName>
</protein>
<dbReference type="InterPro" id="IPR009679">
    <property type="entry name" value="Phage_186_CII-like"/>
</dbReference>
<organism evidence="1 2">
    <name type="scientific">Bilophila wadsworthia (strain 3_1_6)</name>
    <dbReference type="NCBI Taxonomy" id="563192"/>
    <lineage>
        <taxon>Bacteria</taxon>
        <taxon>Pseudomonadati</taxon>
        <taxon>Thermodesulfobacteriota</taxon>
        <taxon>Desulfovibrionia</taxon>
        <taxon>Desulfovibrionales</taxon>
        <taxon>Desulfovibrionaceae</taxon>
        <taxon>Bilophila</taxon>
    </lineage>
</organism>
<evidence type="ECO:0000313" key="1">
    <source>
        <dbReference type="EMBL" id="EFV44535.1"/>
    </source>
</evidence>
<accession>E5Y5Y8</accession>
<dbReference type="RefSeq" id="WP_005026968.1">
    <property type="nucleotide sequence ID" value="NZ_KE150240.1"/>
</dbReference>